<comment type="function">
    <text evidence="1 10">Subunit of the oligosaccharyl transferase (OST) complex that catalyzes the initial transfer of a defined glycan (Glc(3)Man(9)GlcNAc(2) in eukaryotes) from the lipid carrier dolichol-pyrophosphate to an asparagine residue within an Asn-X-Ser/Thr consensus motif in nascent polypeptide chains, the first step in protein N-glycosylation. N-glycosylation occurs cotranslationally and the complex associates with the Sec61 complex at the channel-forming translocon complex that mediates protein translocation across the endoplasmic reticulum (ER). All subunits are required for a maximal enzyme activity.</text>
</comment>
<dbReference type="GO" id="GO:0008250">
    <property type="term" value="C:oligosaccharyltransferase complex"/>
    <property type="evidence" value="ECO:0007669"/>
    <property type="project" value="UniProtKB-UniRule"/>
</dbReference>
<accession>A0AAF0Y9J5</accession>
<reference evidence="11" key="1">
    <citation type="submission" date="2023-10" db="EMBL/GenBank/DDBJ databases">
        <authorList>
            <person name="Noh H."/>
        </authorList>
    </citation>
    <scope>NUCLEOTIDE SEQUENCE</scope>
    <source>
        <strain evidence="11">DUCC4014</strain>
    </source>
</reference>
<dbReference type="GO" id="GO:0018279">
    <property type="term" value="P:protein N-linked glycosylation via asparagine"/>
    <property type="evidence" value="ECO:0007669"/>
    <property type="project" value="TreeGrafter"/>
</dbReference>
<dbReference type="PANTHER" id="PTHR21049">
    <property type="entry name" value="RIBOPHORIN I"/>
    <property type="match status" value="1"/>
</dbReference>
<evidence type="ECO:0000256" key="6">
    <source>
        <dbReference type="ARBA" id="ARBA00022729"/>
    </source>
</evidence>
<keyword evidence="7 10" id="KW-0256">Endoplasmic reticulum</keyword>
<organism evidence="11 12">
    <name type="scientific">Vanrija pseudolonga</name>
    <dbReference type="NCBI Taxonomy" id="143232"/>
    <lineage>
        <taxon>Eukaryota</taxon>
        <taxon>Fungi</taxon>
        <taxon>Dikarya</taxon>
        <taxon>Basidiomycota</taxon>
        <taxon>Agaricomycotina</taxon>
        <taxon>Tremellomycetes</taxon>
        <taxon>Trichosporonales</taxon>
        <taxon>Trichosporonaceae</taxon>
        <taxon>Vanrija</taxon>
    </lineage>
</organism>
<keyword evidence="5 10" id="KW-0812">Transmembrane</keyword>
<sequence length="500" mass="53707">MRITPFLGLAAAALASASASARRSHLDDGASTPQSFVNTVVARTVELGGATSLVTTQYNAKALVENPGAYVLALGGEGAPAPAWYEVLVGGKAVDGVEFGSLGGAPALSVPVGKLAKDAQVIISLTTLVTHASRPLPHEIAQRDPQYLLWETNSTLVDSAYKSDVERIKIRSPTPSILQHGQVPNTYTRETDVTKSGSTLTLGPFFNVPPTVGAGASADQGPFYVHYETLQPVVGIRSLKRAAEVSHWGGNLNIQDEISLFNDGPTLRGQFSRLAHQQSKFHASKPAQILTELTLRLPPSAHSVYFYDVIGNVSTSHFRPGQGATTASLSGRAPRVVDGTLEIKPRYPVLGGWNYTFTVGWDSPLSESLHVDAKNGRHVLAVPFLTALKDVVVDEEELRIVLPDGATDVEVFTPFPVDAIEHSVHKTYLDTSGRPVVTITKSLVTENHAQNVYVSYNYPLSAQLQKPLIVTAVVGVLLAIFIVLRRVDYNIASAAERKRK</sequence>
<evidence type="ECO:0000256" key="4">
    <source>
        <dbReference type="ARBA" id="ARBA00008905"/>
    </source>
</evidence>
<keyword evidence="9 10" id="KW-0472">Membrane</keyword>
<evidence type="ECO:0000256" key="1">
    <source>
        <dbReference type="ARBA" id="ARBA00002791"/>
    </source>
</evidence>
<evidence type="ECO:0000256" key="9">
    <source>
        <dbReference type="ARBA" id="ARBA00023136"/>
    </source>
</evidence>
<gene>
    <name evidence="11" type="primary">RPN1</name>
    <name evidence="11" type="ORF">LOC62_04G006010</name>
</gene>
<evidence type="ECO:0000256" key="3">
    <source>
        <dbReference type="ARBA" id="ARBA00004922"/>
    </source>
</evidence>
<keyword evidence="6 10" id="KW-0732">Signal</keyword>
<evidence type="ECO:0000256" key="8">
    <source>
        <dbReference type="ARBA" id="ARBA00022989"/>
    </source>
</evidence>
<dbReference type="EMBL" id="CP086717">
    <property type="protein sequence ID" value="WOO82525.1"/>
    <property type="molecule type" value="Genomic_DNA"/>
</dbReference>
<protein>
    <recommendedName>
        <fullName evidence="10">Dolichyl-diphosphooligosaccharide--protein glycosyltransferase subunit 1</fullName>
    </recommendedName>
</protein>
<dbReference type="PANTHER" id="PTHR21049:SF0">
    <property type="entry name" value="DOLICHYL-DIPHOSPHOOLIGOSACCHARIDE--PROTEIN GLYCOSYLTRANSFERASE SUBUNIT 1"/>
    <property type="match status" value="1"/>
</dbReference>
<proteinExistence type="inferred from homology"/>
<keyword evidence="8 10" id="KW-1133">Transmembrane helix</keyword>
<evidence type="ECO:0000256" key="2">
    <source>
        <dbReference type="ARBA" id="ARBA00004115"/>
    </source>
</evidence>
<dbReference type="Pfam" id="PF04597">
    <property type="entry name" value="Ribophorin_I"/>
    <property type="match status" value="1"/>
</dbReference>
<comment type="pathway">
    <text evidence="3 10">Protein modification; protein glycosylation.</text>
</comment>
<dbReference type="RefSeq" id="XP_062628557.1">
    <property type="nucleotide sequence ID" value="XM_062772573.1"/>
</dbReference>
<evidence type="ECO:0000313" key="12">
    <source>
        <dbReference type="Proteomes" id="UP000827549"/>
    </source>
</evidence>
<evidence type="ECO:0000256" key="10">
    <source>
        <dbReference type="RuleBase" id="RU361143"/>
    </source>
</evidence>
<evidence type="ECO:0000313" key="11">
    <source>
        <dbReference type="EMBL" id="WOO82525.1"/>
    </source>
</evidence>
<dbReference type="Proteomes" id="UP000827549">
    <property type="component" value="Chromosome 4"/>
</dbReference>
<comment type="similarity">
    <text evidence="4 10">Belongs to the OST1 family.</text>
</comment>
<comment type="subunit">
    <text evidence="10">Component of the oligosaccharyltransferase (OST) complex.</text>
</comment>
<evidence type="ECO:0000256" key="7">
    <source>
        <dbReference type="ARBA" id="ARBA00022824"/>
    </source>
</evidence>
<dbReference type="InterPro" id="IPR007676">
    <property type="entry name" value="Ribophorin_I"/>
</dbReference>
<feature type="chain" id="PRO_5041783943" description="Dolichyl-diphosphooligosaccharide--protein glycosyltransferase subunit 1" evidence="10">
    <location>
        <begin position="22"/>
        <end position="500"/>
    </location>
</feature>
<comment type="subcellular location">
    <subcellularLocation>
        <location evidence="2 10">Endoplasmic reticulum membrane</location>
        <topology evidence="2 10">Single-pass type I membrane protein</topology>
    </subcellularLocation>
</comment>
<dbReference type="AlphaFoldDB" id="A0AAF0Y9J5"/>
<dbReference type="GeneID" id="87809237"/>
<evidence type="ECO:0000256" key="5">
    <source>
        <dbReference type="ARBA" id="ARBA00022692"/>
    </source>
</evidence>
<keyword evidence="12" id="KW-1185">Reference proteome</keyword>
<feature type="transmembrane region" description="Helical" evidence="10">
    <location>
        <begin position="467"/>
        <end position="484"/>
    </location>
</feature>
<feature type="signal peptide" evidence="10">
    <location>
        <begin position="1"/>
        <end position="21"/>
    </location>
</feature>
<name>A0AAF0Y9J5_9TREE</name>